<dbReference type="AlphaFoldDB" id="A0A7C9M6P2"/>
<gene>
    <name evidence="1" type="ORF">GO986_11130</name>
</gene>
<protein>
    <submittedName>
        <fullName evidence="1">Uncharacterized protein</fullName>
    </submittedName>
</protein>
<accession>A0A7C9M6P2</accession>
<sequence>MTRKATVKIYQKGAEPPASAEWRDRTPEERVMEVFRLRAMWGADKEPMERVVTIRPLKKEIAVQR</sequence>
<proteinExistence type="predicted"/>
<dbReference type="EMBL" id="WQLB01000013">
    <property type="protein sequence ID" value="MVN87325.1"/>
    <property type="molecule type" value="Genomic_DNA"/>
</dbReference>
<reference evidence="1 2" key="1">
    <citation type="submission" date="2019-12" db="EMBL/GenBank/DDBJ databases">
        <title>Deinococcus sp. HMF7620 Genome sequencing and assembly.</title>
        <authorList>
            <person name="Kang H."/>
            <person name="Kim H."/>
            <person name="Joh K."/>
        </authorList>
    </citation>
    <scope>NUCLEOTIDE SEQUENCE [LARGE SCALE GENOMIC DNA]</scope>
    <source>
        <strain evidence="1 2">HMF7620</strain>
    </source>
</reference>
<keyword evidence="2" id="KW-1185">Reference proteome</keyword>
<evidence type="ECO:0000313" key="2">
    <source>
        <dbReference type="Proteomes" id="UP000483286"/>
    </source>
</evidence>
<comment type="caution">
    <text evidence="1">The sequence shown here is derived from an EMBL/GenBank/DDBJ whole genome shotgun (WGS) entry which is preliminary data.</text>
</comment>
<dbReference type="Proteomes" id="UP000483286">
    <property type="component" value="Unassembled WGS sequence"/>
</dbReference>
<dbReference type="RefSeq" id="WP_157459381.1">
    <property type="nucleotide sequence ID" value="NZ_WQLB01000013.1"/>
</dbReference>
<name>A0A7C9M6P2_9DEIO</name>
<evidence type="ECO:0000313" key="1">
    <source>
        <dbReference type="EMBL" id="MVN87325.1"/>
    </source>
</evidence>
<organism evidence="1 2">
    <name type="scientific">Deinococcus arboris</name>
    <dbReference type="NCBI Taxonomy" id="2682977"/>
    <lineage>
        <taxon>Bacteria</taxon>
        <taxon>Thermotogati</taxon>
        <taxon>Deinococcota</taxon>
        <taxon>Deinococci</taxon>
        <taxon>Deinococcales</taxon>
        <taxon>Deinococcaceae</taxon>
        <taxon>Deinococcus</taxon>
    </lineage>
</organism>